<evidence type="ECO:0000313" key="1">
    <source>
        <dbReference type="Proteomes" id="UP000887565"/>
    </source>
</evidence>
<accession>A0A915JEM9</accession>
<protein>
    <submittedName>
        <fullName evidence="2">Uncharacterized protein</fullName>
    </submittedName>
</protein>
<keyword evidence="1" id="KW-1185">Reference proteome</keyword>
<dbReference type="WBParaSite" id="nRc.2.0.1.t24270-RA">
    <property type="protein sequence ID" value="nRc.2.0.1.t24270-RA"/>
    <property type="gene ID" value="nRc.2.0.1.g24270"/>
</dbReference>
<reference evidence="2" key="1">
    <citation type="submission" date="2022-11" db="UniProtKB">
        <authorList>
            <consortium name="WormBaseParasite"/>
        </authorList>
    </citation>
    <scope>IDENTIFICATION</scope>
</reference>
<organism evidence="1 2">
    <name type="scientific">Romanomermis culicivorax</name>
    <name type="common">Nematode worm</name>
    <dbReference type="NCBI Taxonomy" id="13658"/>
    <lineage>
        <taxon>Eukaryota</taxon>
        <taxon>Metazoa</taxon>
        <taxon>Ecdysozoa</taxon>
        <taxon>Nematoda</taxon>
        <taxon>Enoplea</taxon>
        <taxon>Dorylaimia</taxon>
        <taxon>Mermithida</taxon>
        <taxon>Mermithoidea</taxon>
        <taxon>Mermithidae</taxon>
        <taxon>Romanomermis</taxon>
    </lineage>
</organism>
<evidence type="ECO:0000313" key="2">
    <source>
        <dbReference type="WBParaSite" id="nRc.2.0.1.t24270-RA"/>
    </source>
</evidence>
<dbReference type="Proteomes" id="UP000887565">
    <property type="component" value="Unplaced"/>
</dbReference>
<proteinExistence type="predicted"/>
<dbReference type="AlphaFoldDB" id="A0A915JEM9"/>
<sequence>MTDLHNLFLKNKSVSKGRKEGNKRQMNRLLCNFLTYNLNDPDYDSSLDAETKPICKLHVPGLDIPWFFDEQV</sequence>
<name>A0A915JEM9_ROMCU</name>